<name>A0A5D4SZM0_9BACI</name>
<gene>
    <name evidence="1" type="ORF">FZC75_19615</name>
</gene>
<accession>A0A5D4SZM0</accession>
<reference evidence="1 2" key="1">
    <citation type="submission" date="2019-08" db="EMBL/GenBank/DDBJ databases">
        <title>Bacillus genomes from the desert of Cuatro Cienegas, Coahuila.</title>
        <authorList>
            <person name="Olmedo-Alvarez G."/>
        </authorList>
    </citation>
    <scope>NUCLEOTIDE SEQUENCE [LARGE SCALE GENOMIC DNA]</scope>
    <source>
        <strain evidence="1 2">CH98b_3T</strain>
    </source>
</reference>
<organism evidence="1 2">
    <name type="scientific">Sutcliffiella horikoshii</name>
    <dbReference type="NCBI Taxonomy" id="79883"/>
    <lineage>
        <taxon>Bacteria</taxon>
        <taxon>Bacillati</taxon>
        <taxon>Bacillota</taxon>
        <taxon>Bacilli</taxon>
        <taxon>Bacillales</taxon>
        <taxon>Bacillaceae</taxon>
        <taxon>Sutcliffiella</taxon>
    </lineage>
</organism>
<sequence length="318" mass="38320">MSKDYKNKITEYLTEEKFNNWWKKDDSLYKQLLEILNVRTYEQILEVFEGENHILKFFWYKLLIRENMPAYGFDCDKAFFGKLKLSSFSPSELVNDWQRKKINWSPDTVNSYAELFKRFLAFYLPDIFPIKGTDECRITFKPIWTNNLLSEIKSTNDSYAKINATYKKLKNCHYKIAEYEKKMKIEYDNGLRLFSYYILFKEELFRQVNMNCDKNTFQSMQDFAKLTHTAGNFILVRSGENTVKNDRYGDFIDLYIKEQNEDFIKGQHLSMYNEPLFIRSENQVFPDKKSFMTCIDTLNKKIIQREKELQRYIISVKM</sequence>
<evidence type="ECO:0000313" key="1">
    <source>
        <dbReference type="EMBL" id="TYS67286.1"/>
    </source>
</evidence>
<proteinExistence type="predicted"/>
<protein>
    <submittedName>
        <fullName evidence="1">Uncharacterized protein</fullName>
    </submittedName>
</protein>
<evidence type="ECO:0000313" key="2">
    <source>
        <dbReference type="Proteomes" id="UP000324517"/>
    </source>
</evidence>
<dbReference type="EMBL" id="VTET01000013">
    <property type="protein sequence ID" value="TYS67286.1"/>
    <property type="molecule type" value="Genomic_DNA"/>
</dbReference>
<dbReference type="OrthoDB" id="2088453at2"/>
<dbReference type="RefSeq" id="WP_148980443.1">
    <property type="nucleotide sequence ID" value="NZ_JBNILM010000011.1"/>
</dbReference>
<dbReference type="Proteomes" id="UP000324517">
    <property type="component" value="Unassembled WGS sequence"/>
</dbReference>
<dbReference type="AlphaFoldDB" id="A0A5D4SZM0"/>
<comment type="caution">
    <text evidence="1">The sequence shown here is derived from an EMBL/GenBank/DDBJ whole genome shotgun (WGS) entry which is preliminary data.</text>
</comment>